<dbReference type="GO" id="GO:0003700">
    <property type="term" value="F:DNA-binding transcription factor activity"/>
    <property type="evidence" value="ECO:0007669"/>
    <property type="project" value="InterPro"/>
</dbReference>
<dbReference type="PANTHER" id="PTHR38465:SF2">
    <property type="entry name" value="HTH-TYPE TRANSCRIPTIONAL REGULATOR MMPR5"/>
    <property type="match status" value="1"/>
</dbReference>
<evidence type="ECO:0000313" key="7">
    <source>
        <dbReference type="Proteomes" id="UP000282674"/>
    </source>
</evidence>
<sequence>MADERAPEGTRDGRDEEAVHRFVERFASSLADSGWPRMAARIFVALLATDSGALTAAELSEELRISPAAVSGAVRYLIHLDLVTREREPGTRRDLYRVGNEAWQEALSRRDTALAKWTAGLLEGSDLLGSATPAGERLAEAAEFFDFIRSDLELILERWEAHRESLRADGQWPPTNGDDRRPDGPRNRAGGRPSR</sequence>
<dbReference type="EMBL" id="RFFG01000004">
    <property type="protein sequence ID" value="RMI47334.1"/>
    <property type="molecule type" value="Genomic_DNA"/>
</dbReference>
<protein>
    <submittedName>
        <fullName evidence="6">MarR family transcriptional regulator</fullName>
    </submittedName>
</protein>
<dbReference type="InterPro" id="IPR036390">
    <property type="entry name" value="WH_DNA-bd_sf"/>
</dbReference>
<keyword evidence="7" id="KW-1185">Reference proteome</keyword>
<dbReference type="GO" id="GO:0003677">
    <property type="term" value="F:DNA binding"/>
    <property type="evidence" value="ECO:0007669"/>
    <property type="project" value="UniProtKB-KW"/>
</dbReference>
<reference evidence="6 7" key="1">
    <citation type="submission" date="2018-10" db="EMBL/GenBank/DDBJ databases">
        <title>Isolation from soil.</title>
        <authorList>
            <person name="Hu J."/>
        </authorList>
    </citation>
    <scope>NUCLEOTIDE SEQUENCE [LARGE SCALE GENOMIC DNA]</scope>
    <source>
        <strain evidence="6 7">NEAU-Ht49</strain>
    </source>
</reference>
<dbReference type="OrthoDB" id="67158at2"/>
<feature type="compositionally biased region" description="Basic and acidic residues" evidence="4">
    <location>
        <begin position="177"/>
        <end position="186"/>
    </location>
</feature>
<proteinExistence type="predicted"/>
<accession>A0A3M2MC82</accession>
<dbReference type="InterPro" id="IPR052362">
    <property type="entry name" value="HTH-GbsR_regulator"/>
</dbReference>
<dbReference type="SUPFAM" id="SSF46785">
    <property type="entry name" value="Winged helix' DNA-binding domain"/>
    <property type="match status" value="1"/>
</dbReference>
<dbReference type="RefSeq" id="WP_122192900.1">
    <property type="nucleotide sequence ID" value="NZ_JBHSKC010000008.1"/>
</dbReference>
<dbReference type="Pfam" id="PF12802">
    <property type="entry name" value="MarR_2"/>
    <property type="match status" value="1"/>
</dbReference>
<evidence type="ECO:0000259" key="5">
    <source>
        <dbReference type="Pfam" id="PF12802"/>
    </source>
</evidence>
<feature type="domain" description="HTH marR-type" evidence="5">
    <location>
        <begin position="36"/>
        <end position="93"/>
    </location>
</feature>
<dbReference type="InterPro" id="IPR036388">
    <property type="entry name" value="WH-like_DNA-bd_sf"/>
</dbReference>
<keyword evidence="2" id="KW-0238">DNA-binding</keyword>
<evidence type="ECO:0000256" key="4">
    <source>
        <dbReference type="SAM" id="MobiDB-lite"/>
    </source>
</evidence>
<gene>
    <name evidence="6" type="ORF">EBO15_03880</name>
</gene>
<dbReference type="Gene3D" id="1.10.10.10">
    <property type="entry name" value="Winged helix-like DNA-binding domain superfamily/Winged helix DNA-binding domain"/>
    <property type="match status" value="1"/>
</dbReference>
<name>A0A3M2MC82_9ACTN</name>
<organism evidence="6 7">
    <name type="scientific">Actinomadura harenae</name>
    <dbReference type="NCBI Taxonomy" id="2483351"/>
    <lineage>
        <taxon>Bacteria</taxon>
        <taxon>Bacillati</taxon>
        <taxon>Actinomycetota</taxon>
        <taxon>Actinomycetes</taxon>
        <taxon>Streptosporangiales</taxon>
        <taxon>Thermomonosporaceae</taxon>
        <taxon>Actinomadura</taxon>
    </lineage>
</organism>
<evidence type="ECO:0000256" key="1">
    <source>
        <dbReference type="ARBA" id="ARBA00023015"/>
    </source>
</evidence>
<keyword evidence="3" id="KW-0804">Transcription</keyword>
<dbReference type="Proteomes" id="UP000282674">
    <property type="component" value="Unassembled WGS sequence"/>
</dbReference>
<dbReference type="PANTHER" id="PTHR38465">
    <property type="entry name" value="HTH-TYPE TRANSCRIPTIONAL REGULATOR MJ1563-RELATED"/>
    <property type="match status" value="1"/>
</dbReference>
<keyword evidence="1" id="KW-0805">Transcription regulation</keyword>
<dbReference type="AlphaFoldDB" id="A0A3M2MC82"/>
<feature type="region of interest" description="Disordered" evidence="4">
    <location>
        <begin position="166"/>
        <end position="195"/>
    </location>
</feature>
<evidence type="ECO:0000256" key="2">
    <source>
        <dbReference type="ARBA" id="ARBA00023125"/>
    </source>
</evidence>
<dbReference type="InterPro" id="IPR000835">
    <property type="entry name" value="HTH_MarR-typ"/>
</dbReference>
<evidence type="ECO:0000256" key="3">
    <source>
        <dbReference type="ARBA" id="ARBA00023163"/>
    </source>
</evidence>
<evidence type="ECO:0000313" key="6">
    <source>
        <dbReference type="EMBL" id="RMI47334.1"/>
    </source>
</evidence>
<comment type="caution">
    <text evidence="6">The sequence shown here is derived from an EMBL/GenBank/DDBJ whole genome shotgun (WGS) entry which is preliminary data.</text>
</comment>